<organism evidence="1 2">
    <name type="scientific">Fusarium oligoseptatum</name>
    <dbReference type="NCBI Taxonomy" id="2604345"/>
    <lineage>
        <taxon>Eukaryota</taxon>
        <taxon>Fungi</taxon>
        <taxon>Dikarya</taxon>
        <taxon>Ascomycota</taxon>
        <taxon>Pezizomycotina</taxon>
        <taxon>Sordariomycetes</taxon>
        <taxon>Hypocreomycetidae</taxon>
        <taxon>Hypocreales</taxon>
        <taxon>Nectriaceae</taxon>
        <taxon>Fusarium</taxon>
        <taxon>Fusarium solani species complex</taxon>
    </lineage>
</organism>
<dbReference type="Proteomes" id="UP000287144">
    <property type="component" value="Unassembled WGS sequence"/>
</dbReference>
<reference evidence="1 2" key="1">
    <citation type="submission" date="2017-06" db="EMBL/GenBank/DDBJ databases">
        <title>Comparative genomic analysis of Ambrosia Fusariam Clade fungi.</title>
        <authorList>
            <person name="Stajich J.E."/>
            <person name="Carrillo J."/>
            <person name="Kijimoto T."/>
            <person name="Eskalen A."/>
            <person name="O'Donnell K."/>
            <person name="Kasson M."/>
        </authorList>
    </citation>
    <scope>NUCLEOTIDE SEQUENCE [LARGE SCALE GENOMIC DNA]</scope>
    <source>
        <strain evidence="1 2">NRRL62579</strain>
    </source>
</reference>
<protein>
    <submittedName>
        <fullName evidence="1">Uncharacterized protein</fullName>
    </submittedName>
</protein>
<dbReference type="EMBL" id="NKCK01000541">
    <property type="protein sequence ID" value="RSL80279.1"/>
    <property type="molecule type" value="Genomic_DNA"/>
</dbReference>
<sequence>MSGNTLRVTGVRCARVASVGSAAEGDVDQIFDIIRTWEPEGLPEDNYPPGGLMLDAFLEAVFQGCLRDRFPRTVSWPTLSELREHYLALLSGTDRRANILKYLQNGVAKAAKFFTTKEGYFGVANKDVNEGDVVCIMLGCDMPLLIRSTEQPNGTFNLVGICFVPGLLDSEGLLGHLPENWKLQMIFKDGSLKIRGSNLSIPIGQGWPLKGLMMILTFFNGFKTRKEIESRNRIPDFFRVHWTSEVLF</sequence>
<evidence type="ECO:0000313" key="2">
    <source>
        <dbReference type="Proteomes" id="UP000287144"/>
    </source>
</evidence>
<dbReference type="AlphaFoldDB" id="A0A428RRZ3"/>
<dbReference type="Pfam" id="PF26639">
    <property type="entry name" value="Het-6_barrel"/>
    <property type="match status" value="1"/>
</dbReference>
<gene>
    <name evidence="1" type="ORF">CEP52_017411</name>
</gene>
<name>A0A428RRZ3_9HYPO</name>
<keyword evidence="2" id="KW-1185">Reference proteome</keyword>
<dbReference type="STRING" id="1325735.A0A428RRZ3"/>
<proteinExistence type="predicted"/>
<accession>A0A428RRZ3</accession>
<evidence type="ECO:0000313" key="1">
    <source>
        <dbReference type="EMBL" id="RSL80279.1"/>
    </source>
</evidence>
<comment type="caution">
    <text evidence="1">The sequence shown here is derived from an EMBL/GenBank/DDBJ whole genome shotgun (WGS) entry which is preliminary data.</text>
</comment>